<proteinExistence type="predicted"/>
<protein>
    <submittedName>
        <fullName evidence="1">Uncharacterized protein</fullName>
    </submittedName>
</protein>
<organism evidence="1 2">
    <name type="scientific">Entomophthora muscae</name>
    <dbReference type="NCBI Taxonomy" id="34485"/>
    <lineage>
        <taxon>Eukaryota</taxon>
        <taxon>Fungi</taxon>
        <taxon>Fungi incertae sedis</taxon>
        <taxon>Zoopagomycota</taxon>
        <taxon>Entomophthoromycotina</taxon>
        <taxon>Entomophthoromycetes</taxon>
        <taxon>Entomophthorales</taxon>
        <taxon>Entomophthoraceae</taxon>
        <taxon>Entomophthora</taxon>
    </lineage>
</organism>
<accession>A0ACC2SP45</accession>
<dbReference type="EMBL" id="QTSX02004557">
    <property type="protein sequence ID" value="KAJ9064016.1"/>
    <property type="molecule type" value="Genomic_DNA"/>
</dbReference>
<comment type="caution">
    <text evidence="1">The sequence shown here is derived from an EMBL/GenBank/DDBJ whole genome shotgun (WGS) entry which is preliminary data.</text>
</comment>
<sequence length="121" mass="12914">MLGLGVGFNIQATMVASQASLPEPDMPIASALTSFSVTMGGIIGLAIHSTILKHLVATNFNRILPGITQAMYLKSLDPDLTPLVEIIYLNAYRLTFITMAPVITTGAIAAFFIKEIHVPSL</sequence>
<evidence type="ECO:0000313" key="2">
    <source>
        <dbReference type="Proteomes" id="UP001165960"/>
    </source>
</evidence>
<keyword evidence="2" id="KW-1185">Reference proteome</keyword>
<reference evidence="1" key="1">
    <citation type="submission" date="2022-04" db="EMBL/GenBank/DDBJ databases">
        <title>Genome of the entomopathogenic fungus Entomophthora muscae.</title>
        <authorList>
            <person name="Elya C."/>
            <person name="Lovett B.R."/>
            <person name="Lee E."/>
            <person name="Macias A.M."/>
            <person name="Hajek A.E."/>
            <person name="De Bivort B.L."/>
            <person name="Kasson M.T."/>
            <person name="De Fine Licht H.H."/>
            <person name="Stajich J.E."/>
        </authorList>
    </citation>
    <scope>NUCLEOTIDE SEQUENCE</scope>
    <source>
        <strain evidence="1">Berkeley</strain>
    </source>
</reference>
<dbReference type="Proteomes" id="UP001165960">
    <property type="component" value="Unassembled WGS sequence"/>
</dbReference>
<evidence type="ECO:0000313" key="1">
    <source>
        <dbReference type="EMBL" id="KAJ9064016.1"/>
    </source>
</evidence>
<gene>
    <name evidence="1" type="ORF">DSO57_1034856</name>
</gene>
<name>A0ACC2SP45_9FUNG</name>